<dbReference type="FunFam" id="2.60.120.970:FF:000009">
    <property type="entry name" value="bone morphogenetic protein 2"/>
    <property type="match status" value="1"/>
</dbReference>
<evidence type="ECO:0000313" key="15">
    <source>
        <dbReference type="EMBL" id="KAJ8387843.1"/>
    </source>
</evidence>
<organism evidence="15 16">
    <name type="scientific">Aldrovandia affinis</name>
    <dbReference type="NCBI Taxonomy" id="143900"/>
    <lineage>
        <taxon>Eukaryota</taxon>
        <taxon>Metazoa</taxon>
        <taxon>Chordata</taxon>
        <taxon>Craniata</taxon>
        <taxon>Vertebrata</taxon>
        <taxon>Euteleostomi</taxon>
        <taxon>Actinopterygii</taxon>
        <taxon>Neopterygii</taxon>
        <taxon>Teleostei</taxon>
        <taxon>Notacanthiformes</taxon>
        <taxon>Halosauridae</taxon>
        <taxon>Aldrovandia</taxon>
    </lineage>
</organism>
<dbReference type="SMART" id="SM00204">
    <property type="entry name" value="TGFB"/>
    <property type="match status" value="1"/>
</dbReference>
<dbReference type="GO" id="GO:0030154">
    <property type="term" value="P:cell differentiation"/>
    <property type="evidence" value="ECO:0007669"/>
    <property type="project" value="UniProtKB-KW"/>
</dbReference>
<evidence type="ECO:0000256" key="5">
    <source>
        <dbReference type="ARBA" id="ARBA00022525"/>
    </source>
</evidence>
<dbReference type="PROSITE" id="PS51362">
    <property type="entry name" value="TGF_BETA_2"/>
    <property type="match status" value="1"/>
</dbReference>
<dbReference type="InterPro" id="IPR017948">
    <property type="entry name" value="TGFb_CS"/>
</dbReference>
<reference evidence="15" key="1">
    <citation type="journal article" date="2023" name="Science">
        <title>Genome structures resolve the early diversification of teleost fishes.</title>
        <authorList>
            <person name="Parey E."/>
            <person name="Louis A."/>
            <person name="Montfort J."/>
            <person name="Bouchez O."/>
            <person name="Roques C."/>
            <person name="Iampietro C."/>
            <person name="Lluch J."/>
            <person name="Castinel A."/>
            <person name="Donnadieu C."/>
            <person name="Desvignes T."/>
            <person name="Floi Bucao C."/>
            <person name="Jouanno E."/>
            <person name="Wen M."/>
            <person name="Mejri S."/>
            <person name="Dirks R."/>
            <person name="Jansen H."/>
            <person name="Henkel C."/>
            <person name="Chen W.J."/>
            <person name="Zahm M."/>
            <person name="Cabau C."/>
            <person name="Klopp C."/>
            <person name="Thompson A.W."/>
            <person name="Robinson-Rechavi M."/>
            <person name="Braasch I."/>
            <person name="Lecointre G."/>
            <person name="Bobe J."/>
            <person name="Postlethwait J.H."/>
            <person name="Berthelot C."/>
            <person name="Roest Crollius H."/>
            <person name="Guiguen Y."/>
        </authorList>
    </citation>
    <scope>NUCLEOTIDE SEQUENCE</scope>
    <source>
        <strain evidence="15">NC1722</strain>
    </source>
</reference>
<dbReference type="GO" id="GO:0001503">
    <property type="term" value="P:ossification"/>
    <property type="evidence" value="ECO:0007669"/>
    <property type="project" value="UniProtKB-KW"/>
</dbReference>
<sequence length="457" mass="51306">MLRGTTLTSVEGAGLRSRNYYRAKRFLIASFNGHVRECFIVDRHFLERLTMVSGVRALIVLLLGQVLLEGSIGLIPEVGRRRYSESGRQSPPLSDDILNDFELRLLNMFGLKRRPNPSRAAVVPQYMVDLYHMHSGNGDHNPSRTSTIPLGKQSERSASRANTIRSFLHEESMEVLSSPRGKTTQHFLFNLTSIPGEELVTSAELRIFRDAVETDAAAAAANGSAGLHRINVYEIFKPGPSSSGEPVTRLLDTRLVRQGQSRWESLDVSPAVSRWTADGRANHGFAVEVVHLGGEGQEARRHVRVSRSLHRDEDTWPQARPLLVTFGHDGKGHALLRRTREKRQTRAKQRKKQKANCRRHSLYVDFSDVGWNDWIVAPPGYHAFYCHGECPFPLADHLNSTNHAIVQTLVNSVNTNIPKACCVPTELSPISLLYLDEYEKVILKNYQDMVVEGCGCR</sequence>
<keyword evidence="8" id="KW-0892">Osteogenesis</keyword>
<feature type="domain" description="TGF-beta family profile" evidence="14">
    <location>
        <begin position="340"/>
        <end position="457"/>
    </location>
</feature>
<evidence type="ECO:0000256" key="7">
    <source>
        <dbReference type="ARBA" id="ARBA00022782"/>
    </source>
</evidence>
<evidence type="ECO:0000256" key="3">
    <source>
        <dbReference type="ARBA" id="ARBA00022473"/>
    </source>
</evidence>
<keyword evidence="5" id="KW-0964">Secreted</keyword>
<keyword evidence="9 13" id="KW-0339">Growth factor</keyword>
<dbReference type="InterPro" id="IPR015615">
    <property type="entry name" value="TGF-beta-rel"/>
</dbReference>
<protein>
    <recommendedName>
        <fullName evidence="14">TGF-beta family profile domain-containing protein</fullName>
    </recommendedName>
</protein>
<dbReference type="Pfam" id="PF00688">
    <property type="entry name" value="TGFb_propeptide"/>
    <property type="match status" value="1"/>
</dbReference>
<keyword evidence="4" id="KW-0202">Cytokine</keyword>
<comment type="subcellular location">
    <subcellularLocation>
        <location evidence="1">Secreted</location>
    </subcellularLocation>
</comment>
<comment type="similarity">
    <text evidence="2 13">Belongs to the TGF-beta family.</text>
</comment>
<name>A0AAD7RPM7_9TELE</name>
<dbReference type="PANTHER" id="PTHR11848">
    <property type="entry name" value="TGF-BETA FAMILY"/>
    <property type="match status" value="1"/>
</dbReference>
<dbReference type="Pfam" id="PF00019">
    <property type="entry name" value="TGF_beta"/>
    <property type="match status" value="1"/>
</dbReference>
<dbReference type="Gene3D" id="2.10.90.10">
    <property type="entry name" value="Cystine-knot cytokines"/>
    <property type="match status" value="1"/>
</dbReference>
<keyword evidence="12" id="KW-0891">Chondrogenesis</keyword>
<evidence type="ECO:0000256" key="9">
    <source>
        <dbReference type="ARBA" id="ARBA00023030"/>
    </source>
</evidence>
<dbReference type="Gene3D" id="2.60.120.970">
    <property type="match status" value="1"/>
</dbReference>
<evidence type="ECO:0000256" key="10">
    <source>
        <dbReference type="ARBA" id="ARBA00023157"/>
    </source>
</evidence>
<keyword evidence="6" id="KW-0165">Cleavage on pair of basic residues</keyword>
<dbReference type="GO" id="GO:0045597">
    <property type="term" value="P:positive regulation of cell differentiation"/>
    <property type="evidence" value="ECO:0007669"/>
    <property type="project" value="UniProtKB-ARBA"/>
</dbReference>
<dbReference type="GO" id="GO:0005125">
    <property type="term" value="F:cytokine activity"/>
    <property type="evidence" value="ECO:0007669"/>
    <property type="project" value="UniProtKB-KW"/>
</dbReference>
<accession>A0AAD7RPM7</accession>
<evidence type="ECO:0000256" key="1">
    <source>
        <dbReference type="ARBA" id="ARBA00004613"/>
    </source>
</evidence>
<evidence type="ECO:0000313" key="16">
    <source>
        <dbReference type="Proteomes" id="UP001221898"/>
    </source>
</evidence>
<keyword evidence="7" id="KW-0221">Differentiation</keyword>
<dbReference type="InterPro" id="IPR029034">
    <property type="entry name" value="Cystine-knot_cytokine"/>
</dbReference>
<dbReference type="InterPro" id="IPR001839">
    <property type="entry name" value="TGF-b_C"/>
</dbReference>
<dbReference type="EMBL" id="JAINUG010000205">
    <property type="protein sequence ID" value="KAJ8387843.1"/>
    <property type="molecule type" value="Genomic_DNA"/>
</dbReference>
<dbReference type="PANTHER" id="PTHR11848:SF143">
    <property type="entry name" value="BONE MORPHOGENETIC PROTEIN 2"/>
    <property type="match status" value="1"/>
</dbReference>
<proteinExistence type="inferred from homology"/>
<dbReference type="Proteomes" id="UP001221898">
    <property type="component" value="Unassembled WGS sequence"/>
</dbReference>
<evidence type="ECO:0000256" key="2">
    <source>
        <dbReference type="ARBA" id="ARBA00006656"/>
    </source>
</evidence>
<dbReference type="GO" id="GO:0051240">
    <property type="term" value="P:positive regulation of multicellular organismal process"/>
    <property type="evidence" value="ECO:0007669"/>
    <property type="project" value="UniProtKB-ARBA"/>
</dbReference>
<evidence type="ECO:0000256" key="8">
    <source>
        <dbReference type="ARBA" id="ARBA00022855"/>
    </source>
</evidence>
<dbReference type="GO" id="GO:0051216">
    <property type="term" value="P:cartilage development"/>
    <property type="evidence" value="ECO:0007669"/>
    <property type="project" value="UniProtKB-KW"/>
</dbReference>
<dbReference type="PROSITE" id="PS00250">
    <property type="entry name" value="TGF_BETA_1"/>
    <property type="match status" value="1"/>
</dbReference>
<dbReference type="SUPFAM" id="SSF57501">
    <property type="entry name" value="Cystine-knot cytokines"/>
    <property type="match status" value="1"/>
</dbReference>
<keyword evidence="10" id="KW-1015">Disulfide bond</keyword>
<dbReference type="FunFam" id="2.10.90.10:FF:000103">
    <property type="entry name" value="Bone morphogenetic protein 16"/>
    <property type="match status" value="1"/>
</dbReference>
<evidence type="ECO:0000256" key="6">
    <source>
        <dbReference type="ARBA" id="ARBA00022685"/>
    </source>
</evidence>
<dbReference type="CDD" id="cd13760">
    <property type="entry name" value="TGF_beta_BMP2_like"/>
    <property type="match status" value="1"/>
</dbReference>
<dbReference type="AlphaFoldDB" id="A0AAD7RPM7"/>
<keyword evidence="11" id="KW-0325">Glycoprotein</keyword>
<evidence type="ECO:0000259" key="14">
    <source>
        <dbReference type="PROSITE" id="PS51362"/>
    </source>
</evidence>
<gene>
    <name evidence="15" type="ORF">AAFF_G00149920</name>
</gene>
<evidence type="ECO:0000256" key="11">
    <source>
        <dbReference type="ARBA" id="ARBA00023180"/>
    </source>
</evidence>
<dbReference type="InterPro" id="IPR001111">
    <property type="entry name" value="TGF-b_propeptide"/>
</dbReference>
<dbReference type="PRINTS" id="PR00669">
    <property type="entry name" value="INHIBINA"/>
</dbReference>
<keyword evidence="16" id="KW-1185">Reference proteome</keyword>
<keyword evidence="3" id="KW-0217">Developmental protein</keyword>
<evidence type="ECO:0000256" key="12">
    <source>
        <dbReference type="ARBA" id="ARBA00023188"/>
    </source>
</evidence>
<dbReference type="GO" id="GO:0008083">
    <property type="term" value="F:growth factor activity"/>
    <property type="evidence" value="ECO:0007669"/>
    <property type="project" value="UniProtKB-KW"/>
</dbReference>
<comment type="caution">
    <text evidence="15">The sequence shown here is derived from an EMBL/GenBank/DDBJ whole genome shotgun (WGS) entry which is preliminary data.</text>
</comment>
<evidence type="ECO:0000256" key="13">
    <source>
        <dbReference type="RuleBase" id="RU000354"/>
    </source>
</evidence>
<evidence type="ECO:0000256" key="4">
    <source>
        <dbReference type="ARBA" id="ARBA00022514"/>
    </source>
</evidence>
<dbReference type="GO" id="GO:0005615">
    <property type="term" value="C:extracellular space"/>
    <property type="evidence" value="ECO:0007669"/>
    <property type="project" value="UniProtKB-KW"/>
</dbReference>